<dbReference type="Proteomes" id="UP000325307">
    <property type="component" value="Unassembled WGS sequence"/>
</dbReference>
<dbReference type="GO" id="GO:0003684">
    <property type="term" value="F:damaged DNA binding"/>
    <property type="evidence" value="ECO:0007669"/>
    <property type="project" value="InterPro"/>
</dbReference>
<dbReference type="InterPro" id="IPR037235">
    <property type="entry name" value="TRCF-like_C_D7"/>
</dbReference>
<evidence type="ECO:0000256" key="9">
    <source>
        <dbReference type="ARBA" id="ARBA00023204"/>
    </source>
</evidence>
<feature type="domain" description="Helicase ATP-binding" evidence="14">
    <location>
        <begin position="672"/>
        <end position="833"/>
    </location>
</feature>
<dbReference type="InterPro" id="IPR047112">
    <property type="entry name" value="RecG/Mfd"/>
</dbReference>
<dbReference type="Gene3D" id="3.90.1150.50">
    <property type="entry name" value="Transcription-repair-coupling factor, D7 domain"/>
    <property type="match status" value="1"/>
</dbReference>
<evidence type="ECO:0000256" key="2">
    <source>
        <dbReference type="ARBA" id="ARBA00022490"/>
    </source>
</evidence>
<dbReference type="Gene3D" id="3.40.50.11180">
    <property type="match status" value="1"/>
</dbReference>
<dbReference type="SMART" id="SM00982">
    <property type="entry name" value="TRCF"/>
    <property type="match status" value="1"/>
</dbReference>
<dbReference type="EMBL" id="BKDJ01000004">
    <property type="protein sequence ID" value="GER22663.1"/>
    <property type="molecule type" value="Genomic_DNA"/>
</dbReference>
<dbReference type="InterPro" id="IPR004576">
    <property type="entry name" value="Mfd"/>
</dbReference>
<dbReference type="PANTHER" id="PTHR47964:SF1">
    <property type="entry name" value="ATP-DEPENDENT DNA HELICASE HOMOLOG RECG, CHLOROPLASTIC"/>
    <property type="match status" value="1"/>
</dbReference>
<evidence type="ECO:0000259" key="14">
    <source>
        <dbReference type="PROSITE" id="PS51192"/>
    </source>
</evidence>
<dbReference type="InterPro" id="IPR005118">
    <property type="entry name" value="TRCF_C"/>
</dbReference>
<dbReference type="Pfam" id="PF03461">
    <property type="entry name" value="TRCF"/>
    <property type="match status" value="1"/>
</dbReference>
<dbReference type="GO" id="GO:0005737">
    <property type="term" value="C:cytoplasm"/>
    <property type="evidence" value="ECO:0007669"/>
    <property type="project" value="UniProtKB-SubCell"/>
</dbReference>
<evidence type="ECO:0000256" key="7">
    <source>
        <dbReference type="ARBA" id="ARBA00022840"/>
    </source>
</evidence>
<evidence type="ECO:0000256" key="10">
    <source>
        <dbReference type="ARBA" id="ARBA00061104"/>
    </source>
</evidence>
<evidence type="ECO:0000256" key="13">
    <source>
        <dbReference type="HAMAP-Rule" id="MF_00969"/>
    </source>
</evidence>
<accession>A0A5A7NP18</accession>
<dbReference type="PROSITE" id="PS51194">
    <property type="entry name" value="HELICASE_CTER"/>
    <property type="match status" value="1"/>
</dbReference>
<dbReference type="GO" id="GO:0003678">
    <property type="term" value="F:DNA helicase activity"/>
    <property type="evidence" value="ECO:0007669"/>
    <property type="project" value="TreeGrafter"/>
</dbReference>
<name>A0A5A7NP18_9MICC</name>
<dbReference type="FunFam" id="3.40.50.300:FF:000546">
    <property type="entry name" value="Transcription-repair-coupling factor"/>
    <property type="match status" value="1"/>
</dbReference>
<dbReference type="SUPFAM" id="SSF52540">
    <property type="entry name" value="P-loop containing nucleoside triphosphate hydrolases"/>
    <property type="match status" value="4"/>
</dbReference>
<evidence type="ECO:0000256" key="8">
    <source>
        <dbReference type="ARBA" id="ARBA00023125"/>
    </source>
</evidence>
<evidence type="ECO:0000256" key="3">
    <source>
        <dbReference type="ARBA" id="ARBA00022741"/>
    </source>
</evidence>
<dbReference type="PROSITE" id="PS51192">
    <property type="entry name" value="HELICASE_ATP_BIND_1"/>
    <property type="match status" value="1"/>
</dbReference>
<gene>
    <name evidence="13 16" type="primary">mfd</name>
    <name evidence="16" type="ORF">NCCP1664_11600</name>
</gene>
<keyword evidence="9 13" id="KW-0234">DNA repair</keyword>
<dbReference type="SUPFAM" id="SSF141259">
    <property type="entry name" value="CarD-like"/>
    <property type="match status" value="1"/>
</dbReference>
<dbReference type="InterPro" id="IPR001650">
    <property type="entry name" value="Helicase_C-like"/>
</dbReference>
<evidence type="ECO:0000256" key="11">
    <source>
        <dbReference type="ARBA" id="ARBA00061399"/>
    </source>
</evidence>
<dbReference type="SUPFAM" id="SSF143517">
    <property type="entry name" value="TRCF domain-like"/>
    <property type="match status" value="1"/>
</dbReference>
<dbReference type="Gene3D" id="2.40.10.170">
    <property type="match status" value="1"/>
</dbReference>
<dbReference type="FunFam" id="3.40.50.300:FF:000300">
    <property type="entry name" value="Transcription-repair-coupling factor"/>
    <property type="match status" value="1"/>
</dbReference>
<dbReference type="CDD" id="cd17991">
    <property type="entry name" value="DEXHc_TRCF"/>
    <property type="match status" value="1"/>
</dbReference>
<comment type="function">
    <text evidence="13">Couples transcription and DNA repair by recognizing RNA polymerase (RNAP) stalled at DNA lesions. Mediates ATP-dependent release of RNAP and its truncated transcript from the DNA, and recruitment of nucleotide excision repair machinery to the damaged site.</text>
</comment>
<dbReference type="Pfam" id="PF17757">
    <property type="entry name" value="UvrB_inter"/>
    <property type="match status" value="1"/>
</dbReference>
<reference evidence="16 17" key="1">
    <citation type="submission" date="2019-09" db="EMBL/GenBank/DDBJ databases">
        <title>Arthrobacter zafarii sp. nov., a moderately thermotolerant and halotolerant actinobacterium isolated from Cholistan desert soil of Pakistan.</title>
        <authorList>
            <person name="Amin A."/>
            <person name="Ahmed I."/>
            <person name="Khalid N."/>
            <person name="Schumann P."/>
            <person name="Busse H.J."/>
            <person name="Khan I.U."/>
            <person name="Li S."/>
            <person name="Li W.J."/>
        </authorList>
    </citation>
    <scope>NUCLEOTIDE SEQUENCE [LARGE SCALE GENOMIC DNA]</scope>
    <source>
        <strain evidence="16 17">NCCP-1664</strain>
    </source>
</reference>
<evidence type="ECO:0000313" key="16">
    <source>
        <dbReference type="EMBL" id="GER22663.1"/>
    </source>
</evidence>
<dbReference type="AlphaFoldDB" id="A0A5A7NP18"/>
<evidence type="ECO:0000259" key="15">
    <source>
        <dbReference type="PROSITE" id="PS51194"/>
    </source>
</evidence>
<proteinExistence type="inferred from homology"/>
<dbReference type="Pfam" id="PF00270">
    <property type="entry name" value="DEAD"/>
    <property type="match status" value="1"/>
</dbReference>
<dbReference type="SMART" id="SM00487">
    <property type="entry name" value="DEXDc"/>
    <property type="match status" value="1"/>
</dbReference>
<dbReference type="OrthoDB" id="9804325at2"/>
<keyword evidence="7 13" id="KW-0067">ATP-binding</keyword>
<evidence type="ECO:0000256" key="12">
    <source>
        <dbReference type="ARBA" id="ARBA00070128"/>
    </source>
</evidence>
<dbReference type="SMART" id="SM00490">
    <property type="entry name" value="HELICc"/>
    <property type="match status" value="1"/>
</dbReference>
<organism evidence="16 17">
    <name type="scientific">Zafaria cholistanensis</name>
    <dbReference type="NCBI Taxonomy" id="1682741"/>
    <lineage>
        <taxon>Bacteria</taxon>
        <taxon>Bacillati</taxon>
        <taxon>Actinomycetota</taxon>
        <taxon>Actinomycetes</taxon>
        <taxon>Micrococcales</taxon>
        <taxon>Micrococcaceae</taxon>
        <taxon>Zafaria</taxon>
    </lineage>
</organism>
<dbReference type="InterPro" id="IPR041471">
    <property type="entry name" value="UvrB_inter"/>
</dbReference>
<keyword evidence="8 13" id="KW-0238">DNA-binding</keyword>
<keyword evidence="6" id="KW-0347">Helicase</keyword>
<evidence type="ECO:0000256" key="1">
    <source>
        <dbReference type="ARBA" id="ARBA00004496"/>
    </source>
</evidence>
<dbReference type="InterPro" id="IPR011545">
    <property type="entry name" value="DEAD/DEAH_box_helicase_dom"/>
</dbReference>
<dbReference type="NCBIfam" id="TIGR00580">
    <property type="entry name" value="mfd"/>
    <property type="match status" value="1"/>
</dbReference>
<evidence type="ECO:0000313" key="17">
    <source>
        <dbReference type="Proteomes" id="UP000325307"/>
    </source>
</evidence>
<comment type="caution">
    <text evidence="16">The sequence shown here is derived from an EMBL/GenBank/DDBJ whole genome shotgun (WGS) entry which is preliminary data.</text>
</comment>
<dbReference type="SMART" id="SM01058">
    <property type="entry name" value="CarD_TRCF"/>
    <property type="match status" value="1"/>
</dbReference>
<dbReference type="Pfam" id="PF02559">
    <property type="entry name" value="CarD_TRCF_RID"/>
    <property type="match status" value="1"/>
</dbReference>
<dbReference type="GO" id="GO:0005524">
    <property type="term" value="F:ATP binding"/>
    <property type="evidence" value="ECO:0007669"/>
    <property type="project" value="UniProtKB-UniRule"/>
</dbReference>
<dbReference type="Gene3D" id="3.30.2060.10">
    <property type="entry name" value="Penicillin-binding protein 1b domain"/>
    <property type="match status" value="1"/>
</dbReference>
<comment type="similarity">
    <text evidence="10 13">In the N-terminal section; belongs to the UvrB family.</text>
</comment>
<protein>
    <recommendedName>
        <fullName evidence="12 13">Transcription-repair-coupling factor</fullName>
        <shortName evidence="13">TRCF</shortName>
        <ecNumber evidence="13">3.6.4.-</ecNumber>
    </recommendedName>
</protein>
<dbReference type="GO" id="GO:0000716">
    <property type="term" value="P:transcription-coupled nucleotide-excision repair, DNA damage recognition"/>
    <property type="evidence" value="ECO:0007669"/>
    <property type="project" value="UniProtKB-UniRule"/>
</dbReference>
<dbReference type="InterPro" id="IPR027417">
    <property type="entry name" value="P-loop_NTPase"/>
</dbReference>
<comment type="subcellular location">
    <subcellularLocation>
        <location evidence="1 13">Cytoplasm</location>
    </subcellularLocation>
</comment>
<keyword evidence="4 13" id="KW-0227">DNA damage</keyword>
<dbReference type="InterPro" id="IPR036101">
    <property type="entry name" value="CarD-like/TRCF_RID_sf"/>
</dbReference>
<dbReference type="InterPro" id="IPR003711">
    <property type="entry name" value="CarD-like/TRCF_RID"/>
</dbReference>
<evidence type="ECO:0000256" key="4">
    <source>
        <dbReference type="ARBA" id="ARBA00022763"/>
    </source>
</evidence>
<dbReference type="GO" id="GO:0016787">
    <property type="term" value="F:hydrolase activity"/>
    <property type="evidence" value="ECO:0007669"/>
    <property type="project" value="UniProtKB-KW"/>
</dbReference>
<dbReference type="Gene3D" id="3.40.50.300">
    <property type="entry name" value="P-loop containing nucleotide triphosphate hydrolases"/>
    <property type="match status" value="2"/>
</dbReference>
<dbReference type="RefSeq" id="WP_149956283.1">
    <property type="nucleotide sequence ID" value="NZ_BKDJ01000004.1"/>
</dbReference>
<dbReference type="GO" id="GO:0006355">
    <property type="term" value="P:regulation of DNA-templated transcription"/>
    <property type="evidence" value="ECO:0007669"/>
    <property type="project" value="UniProtKB-UniRule"/>
</dbReference>
<keyword evidence="3 13" id="KW-0547">Nucleotide-binding</keyword>
<sequence length="1202" mass="130102">MALAGLRAALAADPSYARVRAHAARPFAERSPGLEVAAPPGLRAALVAETVDGLAAAGAGGADAVVLAITATGREAEDLEAALGCYLPAEAVALFPNWETLPHERLSPRSDTVGRRLSVLRRLAHPDGTLKVVVAPIRSVVQPLVAGLGDLSPVDVRVGQEKPFGDLVRELAAAAYARVDMVTHRGEFAVRGGILDVFPPTEDHPVRIEFFGDEVEQMRWFAVADQRSFAAGEDGPAGPAELHAPPCRELLITPSVMSRAAKLKAAMPAAADMLEKIAGGIAVEGMESLAPVLVDAMVPFVGQLPRGSIAVVMEPERVRTRAHDLSETNAEFLAAAWSTASDGGAAPVDLLQAEGVSASLDAGNFATLADTRATALEAGVSWWSVTSLGQDEELLPDVDTIRLAAREPRGYQGDVAEMMEFIGSRVREDWRVVVVTDGPGPAQRLAELFHDAGIPCHRVPSLDAPPQPGIIEITTAVAGRGFVFDGLKLGLLTEADLLGRSSAYAAKSGRKLAARRRNAVDPLQLAEGDFVVHEQHGIARFVELIQRRVATGSGDAGVREYMVLEYAPSKRGAPGDRLFVPTDQLDQVTRYVGGETPALSKMGGADWSSTKSKARRAVKEIAGELIRLYSARMAARGHAFQKDTPWQHELEEAFPFTETPDQLTTINEVKADMEREVPMDRLVSGDVGFGKTEIAVRAAFKAVQDGKQVAVLVPTTLLARQHHETFTERFSGFPVRVRSLSRFQTAKEAKEVVEGLRNGSVDVVVGTHRLLSKEVQFKDLGLVVVDEEQRFGVEHKEALKKMRTNVDVLAMSATPIPRTLEMSLTGIRETSTLATPPEERHPVLTYVGPYTDRQVTAAIRRELMREGQVFFVHNRVSSIDKVAAQLRELVPEARVEVAHGKMSEARLEQIIVDFWERKFDVLVSTTIIETGLDISNANTLIVDRADAYGLSQLHQLRGRVGRGRERAYAYFLWNAEKPLGEVALERLKAVAAHNELGSGFQLAMKDLEIRGAGNLLGGEQSGHIAGVGFDLYIRLVGEAVAEFKGEAEDKPADMKIELPINAHLPHDYVPGERLRLEAYRKLAAAQDAEAIDAVVEELVDRYGEPPAPVVNLVEVARFRVRARAAGLTDVAMQGNFIKFAPADLPESRQMRLARMYKGAQVKPALNAVLVPKPKTAPVGGRDKVDAEILAWAGEVVGNIFED</sequence>
<feature type="domain" description="Helicase C-terminal" evidence="15">
    <location>
        <begin position="858"/>
        <end position="1008"/>
    </location>
</feature>
<dbReference type="HAMAP" id="MF_00969">
    <property type="entry name" value="TRCF"/>
    <property type="match status" value="1"/>
</dbReference>
<dbReference type="EC" id="3.6.4.-" evidence="13"/>
<dbReference type="InterPro" id="IPR014001">
    <property type="entry name" value="Helicase_ATP-bd"/>
</dbReference>
<keyword evidence="5 13" id="KW-0378">Hydrolase</keyword>
<dbReference type="Pfam" id="PF00271">
    <property type="entry name" value="Helicase_C"/>
    <property type="match status" value="1"/>
</dbReference>
<keyword evidence="2 13" id="KW-0963">Cytoplasm</keyword>
<evidence type="ECO:0000256" key="6">
    <source>
        <dbReference type="ARBA" id="ARBA00022806"/>
    </source>
</evidence>
<dbReference type="PANTHER" id="PTHR47964">
    <property type="entry name" value="ATP-DEPENDENT DNA HELICASE HOMOLOG RECG, CHLOROPLASTIC"/>
    <property type="match status" value="1"/>
</dbReference>
<keyword evidence="17" id="KW-1185">Reference proteome</keyword>
<evidence type="ECO:0000256" key="5">
    <source>
        <dbReference type="ARBA" id="ARBA00022801"/>
    </source>
</evidence>
<comment type="similarity">
    <text evidence="11 13">In the C-terminal section; belongs to the helicase family. RecG subfamily.</text>
</comment>